<sequence length="282" mass="33119">MKNECYIVRDLLPSYIDQLCSDESKQFIEQHMAHCESCSHMLYQMKEELNVVEQRDLPLRMEQKKPFEKVSRFLKAQLDFTKFLKVSFGLSLLITLILLVFAFTNLAEWQENQQEQQRVEQEQQDIMDKTFAAILAQGMPDEAALQSVFEQYQEQLEHIALFASEDTENTPTWQQGPMTTFPVDYKKALIVVGENGNMTEAIVPNDYDIGTMVMANEEWVVQFEYKESYLPTVENAHQIKHYFPTVWQLFSMPTVFTIITLFIFTIWLYQKRIMKPMETTIG</sequence>
<dbReference type="Pfam" id="PF13490">
    <property type="entry name" value="zf-HC2"/>
    <property type="match status" value="1"/>
</dbReference>
<dbReference type="AlphaFoldDB" id="A0A7W8CTW3"/>
<reference evidence="3 4" key="1">
    <citation type="submission" date="2020-08" db="EMBL/GenBank/DDBJ databases">
        <title>Genomic Encyclopedia of Type Strains, Phase IV (KMG-IV): sequencing the most valuable type-strain genomes for metagenomic binning, comparative biology and taxonomic classification.</title>
        <authorList>
            <person name="Goeker M."/>
        </authorList>
    </citation>
    <scope>NUCLEOTIDE SEQUENCE [LARGE SCALE GENOMIC DNA]</scope>
    <source>
        <strain evidence="3 4">DSM 15895</strain>
    </source>
</reference>
<feature type="transmembrane region" description="Helical" evidence="1">
    <location>
        <begin position="250"/>
        <end position="269"/>
    </location>
</feature>
<accession>A0A7W8CTW3</accession>
<feature type="domain" description="Putative zinc-finger" evidence="2">
    <location>
        <begin position="5"/>
        <end position="38"/>
    </location>
</feature>
<comment type="caution">
    <text evidence="3">The sequence shown here is derived from an EMBL/GenBank/DDBJ whole genome shotgun (WGS) entry which is preliminary data.</text>
</comment>
<protein>
    <recommendedName>
        <fullName evidence="2">Putative zinc-finger domain-containing protein</fullName>
    </recommendedName>
</protein>
<evidence type="ECO:0000313" key="3">
    <source>
        <dbReference type="EMBL" id="MBB5180423.1"/>
    </source>
</evidence>
<evidence type="ECO:0000313" key="4">
    <source>
        <dbReference type="Proteomes" id="UP000525923"/>
    </source>
</evidence>
<proteinExistence type="predicted"/>
<dbReference type="EMBL" id="JACHHE010000004">
    <property type="protein sequence ID" value="MBB5180423.1"/>
    <property type="molecule type" value="Genomic_DNA"/>
</dbReference>
<feature type="transmembrane region" description="Helical" evidence="1">
    <location>
        <begin position="83"/>
        <end position="103"/>
    </location>
</feature>
<organism evidence="3 4">
    <name type="scientific">Planococcus koreensis</name>
    <dbReference type="NCBI Taxonomy" id="112331"/>
    <lineage>
        <taxon>Bacteria</taxon>
        <taxon>Bacillati</taxon>
        <taxon>Bacillota</taxon>
        <taxon>Bacilli</taxon>
        <taxon>Bacillales</taxon>
        <taxon>Caryophanaceae</taxon>
        <taxon>Planococcus</taxon>
    </lineage>
</organism>
<evidence type="ECO:0000256" key="1">
    <source>
        <dbReference type="SAM" id="Phobius"/>
    </source>
</evidence>
<evidence type="ECO:0000259" key="2">
    <source>
        <dbReference type="Pfam" id="PF13490"/>
    </source>
</evidence>
<keyword evidence="1" id="KW-0812">Transmembrane</keyword>
<keyword evidence="4" id="KW-1185">Reference proteome</keyword>
<keyword evidence="1" id="KW-1133">Transmembrane helix</keyword>
<keyword evidence="1" id="KW-0472">Membrane</keyword>
<gene>
    <name evidence="3" type="ORF">HNQ44_001851</name>
</gene>
<dbReference type="OrthoDB" id="9816425at2"/>
<name>A0A7W8CTW3_9BACL</name>
<dbReference type="Proteomes" id="UP000525923">
    <property type="component" value="Unassembled WGS sequence"/>
</dbReference>
<dbReference type="RefSeq" id="WP_135504608.1">
    <property type="nucleotide sequence ID" value="NZ_JACHHE010000004.1"/>
</dbReference>
<dbReference type="InterPro" id="IPR027383">
    <property type="entry name" value="Znf_put"/>
</dbReference>